<dbReference type="Gene3D" id="3.30.750.140">
    <property type="match status" value="1"/>
</dbReference>
<dbReference type="PRINTS" id="PR01007">
    <property type="entry name" value="FLGHOOKFLIK"/>
</dbReference>
<comment type="similarity">
    <text evidence="2">Belongs to the FliK family.</text>
</comment>
<proteinExistence type="inferred from homology"/>
<reference evidence="5 6" key="1">
    <citation type="submission" date="2019-07" db="EMBL/GenBank/DDBJ databases">
        <title>Buchnera limit thermal tolerance of host aphids.</title>
        <authorList>
            <person name="Zhang B."/>
            <person name="Moran N."/>
        </authorList>
    </citation>
    <scope>NUCLEOTIDE SEQUENCE [LARGE SCALE GENOMIC DNA]</scope>
    <source>
        <strain evidence="5 6">Ago-UT1</strain>
    </source>
</reference>
<dbReference type="AlphaFoldDB" id="A0A5J6ZBC4"/>
<feature type="domain" description="Flagellar hook-length control protein-like C-terminal" evidence="4">
    <location>
        <begin position="273"/>
        <end position="346"/>
    </location>
</feature>
<dbReference type="InterPro" id="IPR021136">
    <property type="entry name" value="Flagellar_hook_control-like_C"/>
</dbReference>
<evidence type="ECO:0000313" key="6">
    <source>
        <dbReference type="Proteomes" id="UP000326914"/>
    </source>
</evidence>
<dbReference type="GO" id="GO:0044780">
    <property type="term" value="P:bacterial-type flagellum assembly"/>
    <property type="evidence" value="ECO:0007669"/>
    <property type="project" value="InterPro"/>
</dbReference>
<evidence type="ECO:0000313" key="5">
    <source>
        <dbReference type="EMBL" id="QFQ31928.1"/>
    </source>
</evidence>
<dbReference type="PANTHER" id="PTHR37533:SF2">
    <property type="entry name" value="FLAGELLAR HOOK-LENGTH CONTROL PROTEIN"/>
    <property type="match status" value="1"/>
</dbReference>
<dbReference type="InterPro" id="IPR038610">
    <property type="entry name" value="FliK-like_C_sf"/>
</dbReference>
<dbReference type="OrthoDB" id="6554452at2"/>
<evidence type="ECO:0000256" key="3">
    <source>
        <dbReference type="ARBA" id="ARBA00022795"/>
    </source>
</evidence>
<dbReference type="GO" id="GO:0009424">
    <property type="term" value="C:bacterial-type flagellum hook"/>
    <property type="evidence" value="ECO:0007669"/>
    <property type="project" value="InterPro"/>
</dbReference>
<keyword evidence="3" id="KW-1005">Bacterial flagellum biogenesis</keyword>
<dbReference type="Pfam" id="PF02120">
    <property type="entry name" value="Flg_hook"/>
    <property type="match status" value="1"/>
</dbReference>
<dbReference type="InterPro" id="IPR001635">
    <property type="entry name" value="Flag_hook_Flik"/>
</dbReference>
<dbReference type="EMBL" id="CP042426">
    <property type="protein sequence ID" value="QFQ31928.1"/>
    <property type="molecule type" value="Genomic_DNA"/>
</dbReference>
<sequence length="388" mass="45875">MNFLNLNFLKKVVIMILSSLDNIELKSNVLLSSDHNFSHDVLGFDLYQAIFNECKKNLLNKEIKFDNISTKKKKKDNQNITSINFLVNNLLNVFNKKNIKNNFYIKKNINVKTQKKKIDKNLKLKFYSSSKNKNKIDIEENREKIKIFKNNATLKNLINIKNKYFPICNDNIINYFKKFYKQSNFSEINNLKVFKNKKNSIKESKDSIFFKNHTNNTSNTLVAKNIYKNQNFIYEINSLKKIDKSHFFELNKKSMFFLNNEKSVQWKKAISQQILLSISHKENKAEIRLEPIFLGAIHVKIKIKNNQAQLKLISDHIEVKNFLNNCIPFLHNSLIKNGIFLKKVDIYNSFGSKKNQNLSFSKNIPRMSNKIKKFYENSKQKTFIDMYI</sequence>
<dbReference type="Proteomes" id="UP000326914">
    <property type="component" value="Chromosome"/>
</dbReference>
<accession>A0A5J6ZBC4</accession>
<protein>
    <recommendedName>
        <fullName evidence="4">Flagellar hook-length control protein-like C-terminal domain-containing protein</fullName>
    </recommendedName>
</protein>
<evidence type="ECO:0000256" key="2">
    <source>
        <dbReference type="ARBA" id="ARBA00009149"/>
    </source>
</evidence>
<dbReference type="CDD" id="cd17470">
    <property type="entry name" value="T3SS_Flik_C"/>
    <property type="match status" value="1"/>
</dbReference>
<evidence type="ECO:0000259" key="4">
    <source>
        <dbReference type="Pfam" id="PF02120"/>
    </source>
</evidence>
<comment type="function">
    <text evidence="1">Controls the length of the flagellar hook.</text>
</comment>
<gene>
    <name evidence="5" type="ORF">FQV32_00610</name>
</gene>
<evidence type="ECO:0000256" key="1">
    <source>
        <dbReference type="ARBA" id="ARBA00003944"/>
    </source>
</evidence>
<dbReference type="PANTHER" id="PTHR37533">
    <property type="entry name" value="FLAGELLAR HOOK-LENGTH CONTROL PROTEIN"/>
    <property type="match status" value="1"/>
</dbReference>
<name>A0A5J6ZBC4_9GAMM</name>
<dbReference type="InterPro" id="IPR052563">
    <property type="entry name" value="FliK"/>
</dbReference>
<organism evidence="5 6">
    <name type="scientific">Buchnera aphidicola</name>
    <name type="common">Aphis gossypii</name>
    <dbReference type="NCBI Taxonomy" id="98785"/>
    <lineage>
        <taxon>Bacteria</taxon>
        <taxon>Pseudomonadati</taxon>
        <taxon>Pseudomonadota</taxon>
        <taxon>Gammaproteobacteria</taxon>
        <taxon>Enterobacterales</taxon>
        <taxon>Erwiniaceae</taxon>
        <taxon>Buchnera</taxon>
    </lineage>
</organism>